<evidence type="ECO:0000313" key="2">
    <source>
        <dbReference type="Proteomes" id="UP001151532"/>
    </source>
</evidence>
<accession>A0A9Q0WZ37</accession>
<protein>
    <submittedName>
        <fullName evidence="1">Uncharacterized protein</fullName>
    </submittedName>
</protein>
<sequence>MLRSINSSGFFQGANKHINDHMLTIINNSVLASRRRPVLSVIPSLQIKDTTWQSDGSYTRNTFPGCCVQVFFCCG</sequence>
<reference evidence="1" key="2">
    <citation type="journal article" date="2023" name="Int. J. Mol. Sci.">
        <title>De Novo Assembly and Annotation of 11 Diverse Shrub Willow (Salix) Genomes Reveals Novel Gene Organization in Sex-Linked Regions.</title>
        <authorList>
            <person name="Hyden B."/>
            <person name="Feng K."/>
            <person name="Yates T.B."/>
            <person name="Jawdy S."/>
            <person name="Cereghino C."/>
            <person name="Smart L.B."/>
            <person name="Muchero W."/>
        </authorList>
    </citation>
    <scope>NUCLEOTIDE SEQUENCE</scope>
    <source>
        <tissue evidence="1">Shoot tip</tissue>
    </source>
</reference>
<comment type="caution">
    <text evidence="1">The sequence shown here is derived from an EMBL/GenBank/DDBJ whole genome shotgun (WGS) entry which is preliminary data.</text>
</comment>
<dbReference type="Proteomes" id="UP001151532">
    <property type="component" value="Chromosome 5"/>
</dbReference>
<name>A0A9Q0WZ37_SALPP</name>
<proteinExistence type="predicted"/>
<dbReference type="EMBL" id="JAPFFK010000002">
    <property type="protein sequence ID" value="KAJ6774833.1"/>
    <property type="molecule type" value="Genomic_DNA"/>
</dbReference>
<evidence type="ECO:0000313" key="1">
    <source>
        <dbReference type="EMBL" id="KAJ6774833.1"/>
    </source>
</evidence>
<keyword evidence="2" id="KW-1185">Reference proteome</keyword>
<gene>
    <name evidence="1" type="ORF">OIU79_018089</name>
</gene>
<reference evidence="1" key="1">
    <citation type="submission" date="2022-11" db="EMBL/GenBank/DDBJ databases">
        <authorList>
            <person name="Hyden B.L."/>
            <person name="Feng K."/>
            <person name="Yates T."/>
            <person name="Jawdy S."/>
            <person name="Smart L.B."/>
            <person name="Muchero W."/>
        </authorList>
    </citation>
    <scope>NUCLEOTIDE SEQUENCE</scope>
    <source>
        <tissue evidence="1">Shoot tip</tissue>
    </source>
</reference>
<organism evidence="1 2">
    <name type="scientific">Salix purpurea</name>
    <name type="common">Purple osier willow</name>
    <dbReference type="NCBI Taxonomy" id="77065"/>
    <lineage>
        <taxon>Eukaryota</taxon>
        <taxon>Viridiplantae</taxon>
        <taxon>Streptophyta</taxon>
        <taxon>Embryophyta</taxon>
        <taxon>Tracheophyta</taxon>
        <taxon>Spermatophyta</taxon>
        <taxon>Magnoliopsida</taxon>
        <taxon>eudicotyledons</taxon>
        <taxon>Gunneridae</taxon>
        <taxon>Pentapetalae</taxon>
        <taxon>rosids</taxon>
        <taxon>fabids</taxon>
        <taxon>Malpighiales</taxon>
        <taxon>Salicaceae</taxon>
        <taxon>Saliceae</taxon>
        <taxon>Salix</taxon>
    </lineage>
</organism>
<dbReference type="AlphaFoldDB" id="A0A9Q0WZ37"/>